<proteinExistence type="predicted"/>
<dbReference type="Proteomes" id="UP001054252">
    <property type="component" value="Unassembled WGS sequence"/>
</dbReference>
<organism evidence="1 2">
    <name type="scientific">Rubroshorea leprosula</name>
    <dbReference type="NCBI Taxonomy" id="152421"/>
    <lineage>
        <taxon>Eukaryota</taxon>
        <taxon>Viridiplantae</taxon>
        <taxon>Streptophyta</taxon>
        <taxon>Embryophyta</taxon>
        <taxon>Tracheophyta</taxon>
        <taxon>Spermatophyta</taxon>
        <taxon>Magnoliopsida</taxon>
        <taxon>eudicotyledons</taxon>
        <taxon>Gunneridae</taxon>
        <taxon>Pentapetalae</taxon>
        <taxon>rosids</taxon>
        <taxon>malvids</taxon>
        <taxon>Malvales</taxon>
        <taxon>Dipterocarpaceae</taxon>
        <taxon>Rubroshorea</taxon>
    </lineage>
</organism>
<name>A0AAV5M0I4_9ROSI</name>
<protein>
    <submittedName>
        <fullName evidence="1">Uncharacterized protein</fullName>
    </submittedName>
</protein>
<evidence type="ECO:0000313" key="1">
    <source>
        <dbReference type="EMBL" id="GKV43240.1"/>
    </source>
</evidence>
<dbReference type="EMBL" id="BPVZ01000166">
    <property type="protein sequence ID" value="GKV43240.1"/>
    <property type="molecule type" value="Genomic_DNA"/>
</dbReference>
<gene>
    <name evidence="1" type="ORF">SLEP1_g50555</name>
</gene>
<keyword evidence="2" id="KW-1185">Reference proteome</keyword>
<accession>A0AAV5M0I4</accession>
<evidence type="ECO:0000313" key="2">
    <source>
        <dbReference type="Proteomes" id="UP001054252"/>
    </source>
</evidence>
<reference evidence="1 2" key="1">
    <citation type="journal article" date="2021" name="Commun. Biol.">
        <title>The genome of Shorea leprosula (Dipterocarpaceae) highlights the ecological relevance of drought in aseasonal tropical rainforests.</title>
        <authorList>
            <person name="Ng K.K.S."/>
            <person name="Kobayashi M.J."/>
            <person name="Fawcett J.A."/>
            <person name="Hatakeyama M."/>
            <person name="Paape T."/>
            <person name="Ng C.H."/>
            <person name="Ang C.C."/>
            <person name="Tnah L.H."/>
            <person name="Lee C.T."/>
            <person name="Nishiyama T."/>
            <person name="Sese J."/>
            <person name="O'Brien M.J."/>
            <person name="Copetti D."/>
            <person name="Mohd Noor M.I."/>
            <person name="Ong R.C."/>
            <person name="Putra M."/>
            <person name="Sireger I.Z."/>
            <person name="Indrioko S."/>
            <person name="Kosugi Y."/>
            <person name="Izuno A."/>
            <person name="Isagi Y."/>
            <person name="Lee S.L."/>
            <person name="Shimizu K.K."/>
        </authorList>
    </citation>
    <scope>NUCLEOTIDE SEQUENCE [LARGE SCALE GENOMIC DNA]</scope>
    <source>
        <strain evidence="1">214</strain>
    </source>
</reference>
<sequence>MQLYLPTPLKLLDKSHGGILAFEVCLSAFFCLKCRHCHLIIFLACLSSSICRHLTPWYQTPQV</sequence>
<comment type="caution">
    <text evidence="1">The sequence shown here is derived from an EMBL/GenBank/DDBJ whole genome shotgun (WGS) entry which is preliminary data.</text>
</comment>
<dbReference type="AlphaFoldDB" id="A0AAV5M0I4"/>